<evidence type="ECO:0000313" key="2">
    <source>
        <dbReference type="EMBL" id="DAF95010.1"/>
    </source>
</evidence>
<dbReference type="InterPro" id="IPR013230">
    <property type="entry name" value="Peptidase_M15A_C"/>
</dbReference>
<dbReference type="SUPFAM" id="SSF55166">
    <property type="entry name" value="Hedgehog/DD-peptidase"/>
    <property type="match status" value="1"/>
</dbReference>
<dbReference type="Gene3D" id="3.30.1380.10">
    <property type="match status" value="1"/>
</dbReference>
<dbReference type="EMBL" id="BK016102">
    <property type="protein sequence ID" value="DAF95010.1"/>
    <property type="molecule type" value="Genomic_DNA"/>
</dbReference>
<feature type="domain" description="Peptidase M15A C-terminal" evidence="1">
    <location>
        <begin position="42"/>
        <end position="135"/>
    </location>
</feature>
<accession>A0A8S5UKU0</accession>
<protein>
    <submittedName>
        <fullName evidence="2">Peptidase</fullName>
    </submittedName>
</protein>
<sequence>MALYVSKHWSVTEWDCLQRSRNEYAWDENGRLCTNDEKTANLFRLLDMLRDWNSNWVINTTNAGYKSGFRTIEVNLAVGGEPNSYHTRGCAADIHISGQDDTDTALADTVIVAAKAWGIEDQLGIGYYGDWIHVDTRGYSSRW</sequence>
<evidence type="ECO:0000259" key="1">
    <source>
        <dbReference type="Pfam" id="PF08291"/>
    </source>
</evidence>
<proteinExistence type="predicted"/>
<dbReference type="Pfam" id="PF08291">
    <property type="entry name" value="Peptidase_M15_3"/>
    <property type="match status" value="1"/>
</dbReference>
<reference evidence="2" key="1">
    <citation type="journal article" date="2021" name="Proc. Natl. Acad. Sci. U.S.A.">
        <title>A Catalog of Tens of Thousands of Viruses from Human Metagenomes Reveals Hidden Associations with Chronic Diseases.</title>
        <authorList>
            <person name="Tisza M.J."/>
            <person name="Buck C.B."/>
        </authorList>
    </citation>
    <scope>NUCLEOTIDE SEQUENCE</scope>
    <source>
        <strain evidence="2">CtQf419</strain>
    </source>
</reference>
<organism evidence="2">
    <name type="scientific">Myoviridae sp. ctQf419</name>
    <dbReference type="NCBI Taxonomy" id="2825102"/>
    <lineage>
        <taxon>Viruses</taxon>
        <taxon>Duplodnaviria</taxon>
        <taxon>Heunggongvirae</taxon>
        <taxon>Uroviricota</taxon>
        <taxon>Caudoviricetes</taxon>
    </lineage>
</organism>
<dbReference type="InterPro" id="IPR009045">
    <property type="entry name" value="Zn_M74/Hedgehog-like"/>
</dbReference>
<name>A0A8S5UKU0_9CAUD</name>